<dbReference type="SUPFAM" id="SSF48264">
    <property type="entry name" value="Cytochrome P450"/>
    <property type="match status" value="1"/>
</dbReference>
<dbReference type="InterPro" id="IPR002401">
    <property type="entry name" value="Cyt_P450_E_grp-I"/>
</dbReference>
<feature type="chain" id="PRO_5036403591" description="Cytochrome P450" evidence="7">
    <location>
        <begin position="20"/>
        <end position="261"/>
    </location>
</feature>
<dbReference type="GO" id="GO:0020037">
    <property type="term" value="F:heme binding"/>
    <property type="evidence" value="ECO:0007669"/>
    <property type="project" value="InterPro"/>
</dbReference>
<dbReference type="InterPro" id="IPR001128">
    <property type="entry name" value="Cyt_P450"/>
</dbReference>
<name>A0A7R9M6V5_9ACAR</name>
<evidence type="ECO:0008006" key="10">
    <source>
        <dbReference type="Google" id="ProtNLM"/>
    </source>
</evidence>
<accession>A0A7R9M6V5</accession>
<keyword evidence="6" id="KW-0503">Monooxygenase</keyword>
<dbReference type="EMBL" id="CAJPVJ010007586">
    <property type="protein sequence ID" value="CAG2171338.1"/>
    <property type="molecule type" value="Genomic_DNA"/>
</dbReference>
<reference evidence="8" key="1">
    <citation type="submission" date="2020-11" db="EMBL/GenBank/DDBJ databases">
        <authorList>
            <person name="Tran Van P."/>
        </authorList>
    </citation>
    <scope>NUCLEOTIDE SEQUENCE</scope>
</reference>
<dbReference type="PANTHER" id="PTHR24289:SF1">
    <property type="entry name" value="STEROID 17-ALPHA-HYDROXYLASE_17,20 LYASE"/>
    <property type="match status" value="1"/>
</dbReference>
<evidence type="ECO:0000256" key="3">
    <source>
        <dbReference type="ARBA" id="ARBA00022723"/>
    </source>
</evidence>
<keyword evidence="9" id="KW-1185">Reference proteome</keyword>
<feature type="signal peptide" evidence="7">
    <location>
        <begin position="1"/>
        <end position="19"/>
    </location>
</feature>
<dbReference type="PANTHER" id="PTHR24289">
    <property type="entry name" value="STEROID 17-ALPHA-HYDROXYLASE/17,20 LYASE"/>
    <property type="match status" value="1"/>
</dbReference>
<evidence type="ECO:0000256" key="5">
    <source>
        <dbReference type="ARBA" id="ARBA00023004"/>
    </source>
</evidence>
<dbReference type="AlphaFoldDB" id="A0A7R9M6V5"/>
<dbReference type="Proteomes" id="UP000728032">
    <property type="component" value="Unassembled WGS sequence"/>
</dbReference>
<protein>
    <recommendedName>
        <fullName evidence="10">Cytochrome P450</fullName>
    </recommendedName>
</protein>
<evidence type="ECO:0000256" key="6">
    <source>
        <dbReference type="ARBA" id="ARBA00023033"/>
    </source>
</evidence>
<organism evidence="8">
    <name type="scientific">Oppiella nova</name>
    <dbReference type="NCBI Taxonomy" id="334625"/>
    <lineage>
        <taxon>Eukaryota</taxon>
        <taxon>Metazoa</taxon>
        <taxon>Ecdysozoa</taxon>
        <taxon>Arthropoda</taxon>
        <taxon>Chelicerata</taxon>
        <taxon>Arachnida</taxon>
        <taxon>Acari</taxon>
        <taxon>Acariformes</taxon>
        <taxon>Sarcoptiformes</taxon>
        <taxon>Oribatida</taxon>
        <taxon>Brachypylina</taxon>
        <taxon>Oppioidea</taxon>
        <taxon>Oppiidae</taxon>
        <taxon>Oppiella</taxon>
    </lineage>
</organism>
<dbReference type="GO" id="GO:0004497">
    <property type="term" value="F:monooxygenase activity"/>
    <property type="evidence" value="ECO:0007669"/>
    <property type="project" value="UniProtKB-KW"/>
</dbReference>
<evidence type="ECO:0000256" key="7">
    <source>
        <dbReference type="SAM" id="SignalP"/>
    </source>
</evidence>
<dbReference type="GO" id="GO:0005506">
    <property type="term" value="F:iron ion binding"/>
    <property type="evidence" value="ECO:0007669"/>
    <property type="project" value="InterPro"/>
</dbReference>
<keyword evidence="7" id="KW-0732">Signal</keyword>
<evidence type="ECO:0000313" key="8">
    <source>
        <dbReference type="EMBL" id="CAD7654151.1"/>
    </source>
</evidence>
<sequence length="261" mass="30488">GEKLAIADLFLVLVRFLQSTQDYDIVLDSHNGSQLSNDKYSDVVFADFGHKWESLRRVAHSAVQKFATNDRLVDMVTDCVDRTVKLMIDKEGIGQPFVPLDYIYHLFLNILATSAFGHSYDMEDKEYKQIKYVLRDFGREAGNRFSLWEFSSLIRLWDRKLVRKQRQIIEDVKDLIRHKYHNHCNDYSDGIERDFCDALISAKNEALREGKESVPYLTDDNLSMIIYDLFFAGNDTTQRTFQWIILLLTYYGLHVAFNSVL</sequence>
<evidence type="ECO:0000313" key="9">
    <source>
        <dbReference type="Proteomes" id="UP000728032"/>
    </source>
</evidence>
<keyword evidence="3" id="KW-0479">Metal-binding</keyword>
<dbReference type="EMBL" id="OC922411">
    <property type="protein sequence ID" value="CAD7654151.1"/>
    <property type="molecule type" value="Genomic_DNA"/>
</dbReference>
<dbReference type="Pfam" id="PF00067">
    <property type="entry name" value="p450"/>
    <property type="match status" value="1"/>
</dbReference>
<proteinExistence type="inferred from homology"/>
<dbReference type="OrthoDB" id="6513420at2759"/>
<dbReference type="Gene3D" id="1.10.630.10">
    <property type="entry name" value="Cytochrome P450"/>
    <property type="match status" value="1"/>
</dbReference>
<keyword evidence="2" id="KW-0349">Heme</keyword>
<dbReference type="InterPro" id="IPR036396">
    <property type="entry name" value="Cyt_P450_sf"/>
</dbReference>
<dbReference type="PRINTS" id="PR00463">
    <property type="entry name" value="EP450I"/>
</dbReference>
<evidence type="ECO:0000256" key="1">
    <source>
        <dbReference type="ARBA" id="ARBA00010617"/>
    </source>
</evidence>
<comment type="similarity">
    <text evidence="1">Belongs to the cytochrome P450 family.</text>
</comment>
<dbReference type="GO" id="GO:0016705">
    <property type="term" value="F:oxidoreductase activity, acting on paired donors, with incorporation or reduction of molecular oxygen"/>
    <property type="evidence" value="ECO:0007669"/>
    <property type="project" value="InterPro"/>
</dbReference>
<gene>
    <name evidence="8" type="ORF">ONB1V03_LOCUS10801</name>
</gene>
<keyword evidence="4" id="KW-0560">Oxidoreductase</keyword>
<feature type="non-terminal residue" evidence="8">
    <location>
        <position position="1"/>
    </location>
</feature>
<evidence type="ECO:0000256" key="2">
    <source>
        <dbReference type="ARBA" id="ARBA00022617"/>
    </source>
</evidence>
<evidence type="ECO:0000256" key="4">
    <source>
        <dbReference type="ARBA" id="ARBA00023002"/>
    </source>
</evidence>
<keyword evidence="5" id="KW-0408">Iron</keyword>